<dbReference type="OrthoDB" id="6123450at2759"/>
<feature type="region of interest" description="Disordered" evidence="10">
    <location>
        <begin position="51"/>
        <end position="71"/>
    </location>
</feature>
<evidence type="ECO:0000256" key="6">
    <source>
        <dbReference type="ARBA" id="ARBA00023295"/>
    </source>
</evidence>
<reference evidence="12" key="2">
    <citation type="submission" date="2021-01" db="EMBL/GenBank/DDBJ databases">
        <authorList>
            <person name="Schikora-Tamarit M.A."/>
        </authorList>
    </citation>
    <scope>NUCLEOTIDE SEQUENCE</scope>
    <source>
        <strain evidence="12">CBS2887</strain>
    </source>
</reference>
<feature type="compositionally biased region" description="Polar residues" evidence="10">
    <location>
        <begin position="53"/>
        <end position="70"/>
    </location>
</feature>
<evidence type="ECO:0000256" key="2">
    <source>
        <dbReference type="ARBA" id="ARBA00006188"/>
    </source>
</evidence>
<dbReference type="AlphaFoldDB" id="A0A9P8TKI4"/>
<keyword evidence="13" id="KW-1185">Reference proteome</keyword>
<evidence type="ECO:0000256" key="7">
    <source>
        <dbReference type="ARBA" id="ARBA00023326"/>
    </source>
</evidence>
<evidence type="ECO:0000313" key="12">
    <source>
        <dbReference type="EMBL" id="KAH3682201.1"/>
    </source>
</evidence>
<accession>A0A9P8TKI4</accession>
<comment type="similarity">
    <text evidence="2">Belongs to the glycosyl hydrolase 15 family.</text>
</comment>
<evidence type="ECO:0000256" key="9">
    <source>
        <dbReference type="ARBA" id="ARBA00033473"/>
    </source>
</evidence>
<dbReference type="InterPro" id="IPR012341">
    <property type="entry name" value="6hp_glycosidase-like_sf"/>
</dbReference>
<protein>
    <recommendedName>
        <fullName evidence="3">glucan 1,4-alpha-glucosidase</fullName>
        <ecNumber evidence="3">3.2.1.3</ecNumber>
    </recommendedName>
    <alternativeName>
        <fullName evidence="9">1,4-alpha-D-glucan glucohydrolase</fullName>
    </alternativeName>
    <alternativeName>
        <fullName evidence="8">Glucan 1,4-alpha-glucosidase</fullName>
    </alternativeName>
</protein>
<dbReference type="InterPro" id="IPR008928">
    <property type="entry name" value="6-hairpin_glycosidase_sf"/>
</dbReference>
<reference evidence="12" key="1">
    <citation type="journal article" date="2021" name="Open Biol.">
        <title>Shared evolutionary footprints suggest mitochondrial oxidative damage underlies multiple complex I losses in fungi.</title>
        <authorList>
            <person name="Schikora-Tamarit M.A."/>
            <person name="Marcet-Houben M."/>
            <person name="Nosek J."/>
            <person name="Gabaldon T."/>
        </authorList>
    </citation>
    <scope>NUCLEOTIDE SEQUENCE</scope>
    <source>
        <strain evidence="12">CBS2887</strain>
    </source>
</reference>
<dbReference type="GO" id="GO:0004339">
    <property type="term" value="F:glucan 1,4-alpha-glucosidase activity"/>
    <property type="evidence" value="ECO:0007669"/>
    <property type="project" value="UniProtKB-EC"/>
</dbReference>
<comment type="caution">
    <text evidence="12">The sequence shown here is derived from an EMBL/GenBank/DDBJ whole genome shotgun (WGS) entry which is preliminary data.</text>
</comment>
<dbReference type="Gene3D" id="1.50.10.10">
    <property type="match status" value="1"/>
</dbReference>
<keyword evidence="4" id="KW-0378">Hydrolase</keyword>
<evidence type="ECO:0000313" key="13">
    <source>
        <dbReference type="Proteomes" id="UP000774326"/>
    </source>
</evidence>
<dbReference type="PRINTS" id="PR00736">
    <property type="entry name" value="GLHYDRLASE15"/>
</dbReference>
<dbReference type="PANTHER" id="PTHR31616:SF9">
    <property type="entry name" value="GLUCOAMYLASE, INTRACELLULAR SPORULATION-SPECIFIC"/>
    <property type="match status" value="1"/>
</dbReference>
<dbReference type="EC" id="3.2.1.3" evidence="3"/>
<proteinExistence type="inferred from homology"/>
<evidence type="ECO:0000256" key="1">
    <source>
        <dbReference type="ARBA" id="ARBA00001863"/>
    </source>
</evidence>
<gene>
    <name evidence="12" type="ORF">WICPIJ_006822</name>
</gene>
<dbReference type="EMBL" id="JAEUBG010003860">
    <property type="protein sequence ID" value="KAH3682201.1"/>
    <property type="molecule type" value="Genomic_DNA"/>
</dbReference>
<dbReference type="SUPFAM" id="SSF48208">
    <property type="entry name" value="Six-hairpin glycosidases"/>
    <property type="match status" value="1"/>
</dbReference>
<feature type="region of interest" description="Disordered" evidence="10">
    <location>
        <begin position="615"/>
        <end position="636"/>
    </location>
</feature>
<keyword evidence="5" id="KW-0119">Carbohydrate metabolism</keyword>
<evidence type="ECO:0000256" key="4">
    <source>
        <dbReference type="ARBA" id="ARBA00022801"/>
    </source>
</evidence>
<name>A0A9P8TKI4_WICPI</name>
<dbReference type="InterPro" id="IPR011613">
    <property type="entry name" value="GH15-like"/>
</dbReference>
<keyword evidence="6" id="KW-0326">Glycosidase</keyword>
<evidence type="ECO:0000256" key="8">
    <source>
        <dbReference type="ARBA" id="ARBA00033442"/>
    </source>
</evidence>
<evidence type="ECO:0000256" key="3">
    <source>
        <dbReference type="ARBA" id="ARBA00012593"/>
    </source>
</evidence>
<evidence type="ECO:0000256" key="10">
    <source>
        <dbReference type="SAM" id="MobiDB-lite"/>
    </source>
</evidence>
<dbReference type="Proteomes" id="UP000774326">
    <property type="component" value="Unassembled WGS sequence"/>
</dbReference>
<keyword evidence="7" id="KW-0624">Polysaccharide degradation</keyword>
<comment type="catalytic activity">
    <reaction evidence="1">
        <text>Hydrolysis of terminal (1-&gt;4)-linked alpha-D-glucose residues successively from non-reducing ends of the chains with release of beta-D-glucose.</text>
        <dbReference type="EC" id="3.2.1.3"/>
    </reaction>
</comment>
<sequence>MFKVFLCLIVFIGLNTILLPLLWDHLPDLIIGDSLNIPKLSPLDQANYEQKKSTSSSVKDSHAKLQSTTRGKVAISDPSDDYKPYNITIDNFNLQSNFKLFHIYPYRSIPREDFSTWIRDQFERSFENIVKNIADAELTPDLVAKNVTRGAVIASPSQEHPDYFYQWIRDGAITINSVINHLSEFDHFNNASLQTVVENYMNNSYYLQRTDNPTGNYDLDDLKSLGEPKWLVDSQPFKRVWGRPQNDGPGLRVIAIDNYLKNLDKRSLSLLNKYEHFETFEEVYHRIIKLDLRFVIKHWKDKHFDLWEEVDSYHFFTSLTQLKALKIGIKLYDRFEDTDADYLAALKAEYKKLMAFIQKDSGFVNYNLNHIVETPSILDKRSGLDAAILIGSLLTHDDKEDAIPFDVNDGLILNTLSEMIKTMKYIYPINHGRINLNLGVALGRYPEDLYDGNRIDEGNPWFLTTTAAAEIIYKLINKLYEGGEDLVIDARNQNFYFHNIIEVNNMVEFRDSSLIRSLNNFVLNLPYNSLSFNQTIGNLFNFADSFLDVVREHVADNGSMSEQFNKYTGFMQGAQELTWSYGSYWNAYRWRERALKCMLAGHIELVPAVQHSHAEVQQNNTDCDDPSNDHRVSSPSGVDLANDDVDTWDIAQCVHDRAGVQVQGLSLAQQVVSSLKHPLDQIVGNGVQVVDPLRFVLYVIHL</sequence>
<dbReference type="PANTHER" id="PTHR31616">
    <property type="entry name" value="TREHALASE"/>
    <property type="match status" value="1"/>
</dbReference>
<dbReference type="GO" id="GO:0000324">
    <property type="term" value="C:fungal-type vacuole"/>
    <property type="evidence" value="ECO:0007669"/>
    <property type="project" value="TreeGrafter"/>
</dbReference>
<dbReference type="Pfam" id="PF00723">
    <property type="entry name" value="Glyco_hydro_15"/>
    <property type="match status" value="1"/>
</dbReference>
<dbReference type="InterPro" id="IPR000165">
    <property type="entry name" value="Glucoamylase"/>
</dbReference>
<organism evidence="12 13">
    <name type="scientific">Wickerhamomyces pijperi</name>
    <name type="common">Yeast</name>
    <name type="synonym">Pichia pijperi</name>
    <dbReference type="NCBI Taxonomy" id="599730"/>
    <lineage>
        <taxon>Eukaryota</taxon>
        <taxon>Fungi</taxon>
        <taxon>Dikarya</taxon>
        <taxon>Ascomycota</taxon>
        <taxon>Saccharomycotina</taxon>
        <taxon>Saccharomycetes</taxon>
        <taxon>Phaffomycetales</taxon>
        <taxon>Wickerhamomycetaceae</taxon>
        <taxon>Wickerhamomyces</taxon>
    </lineage>
</organism>
<evidence type="ECO:0000256" key="5">
    <source>
        <dbReference type="ARBA" id="ARBA00023277"/>
    </source>
</evidence>
<dbReference type="GO" id="GO:0000272">
    <property type="term" value="P:polysaccharide catabolic process"/>
    <property type="evidence" value="ECO:0007669"/>
    <property type="project" value="UniProtKB-KW"/>
</dbReference>
<feature type="domain" description="GH15-like" evidence="11">
    <location>
        <begin position="142"/>
        <end position="586"/>
    </location>
</feature>
<evidence type="ECO:0000259" key="11">
    <source>
        <dbReference type="Pfam" id="PF00723"/>
    </source>
</evidence>